<keyword evidence="3" id="KW-1185">Reference proteome</keyword>
<name>A0A2H3E8P8_ARMGA</name>
<dbReference type="AlphaFoldDB" id="A0A2H3E8P8"/>
<evidence type="ECO:0000259" key="1">
    <source>
        <dbReference type="Pfam" id="PF22936"/>
    </source>
</evidence>
<accession>A0A2H3E8P8</accession>
<reference evidence="3" key="1">
    <citation type="journal article" date="2017" name="Nat. Ecol. Evol.">
        <title>Genome expansion and lineage-specific genetic innovations in the forest pathogenic fungi Armillaria.</title>
        <authorList>
            <person name="Sipos G."/>
            <person name="Prasanna A.N."/>
            <person name="Walter M.C."/>
            <person name="O'Connor E."/>
            <person name="Balint B."/>
            <person name="Krizsan K."/>
            <person name="Kiss B."/>
            <person name="Hess J."/>
            <person name="Varga T."/>
            <person name="Slot J."/>
            <person name="Riley R."/>
            <person name="Boka B."/>
            <person name="Rigling D."/>
            <person name="Barry K."/>
            <person name="Lee J."/>
            <person name="Mihaltcheva S."/>
            <person name="LaButti K."/>
            <person name="Lipzen A."/>
            <person name="Waldron R."/>
            <person name="Moloney N.M."/>
            <person name="Sperisen C."/>
            <person name="Kredics L."/>
            <person name="Vagvoelgyi C."/>
            <person name="Patrignani A."/>
            <person name="Fitzpatrick D."/>
            <person name="Nagy I."/>
            <person name="Doyle S."/>
            <person name="Anderson J.B."/>
            <person name="Grigoriev I.V."/>
            <person name="Gueldener U."/>
            <person name="Muensterkoetter M."/>
            <person name="Nagy L.G."/>
        </authorList>
    </citation>
    <scope>NUCLEOTIDE SEQUENCE [LARGE SCALE GENOMIC DNA]</scope>
    <source>
        <strain evidence="3">Ar21-2</strain>
    </source>
</reference>
<gene>
    <name evidence="2" type="ORF">ARMGADRAFT_1077541</name>
</gene>
<organism evidence="2 3">
    <name type="scientific">Armillaria gallica</name>
    <name type="common">Bulbous honey fungus</name>
    <name type="synonym">Armillaria bulbosa</name>
    <dbReference type="NCBI Taxonomy" id="47427"/>
    <lineage>
        <taxon>Eukaryota</taxon>
        <taxon>Fungi</taxon>
        <taxon>Dikarya</taxon>
        <taxon>Basidiomycota</taxon>
        <taxon>Agaricomycotina</taxon>
        <taxon>Agaricomycetes</taxon>
        <taxon>Agaricomycetidae</taxon>
        <taxon>Agaricales</taxon>
        <taxon>Marasmiineae</taxon>
        <taxon>Physalacriaceae</taxon>
        <taxon>Armillaria</taxon>
    </lineage>
</organism>
<evidence type="ECO:0000313" key="3">
    <source>
        <dbReference type="Proteomes" id="UP000217790"/>
    </source>
</evidence>
<dbReference type="InterPro" id="IPR054722">
    <property type="entry name" value="PolX-like_BBD"/>
</dbReference>
<dbReference type="InParanoid" id="A0A2H3E8P8"/>
<feature type="domain" description="Retrovirus-related Pol polyprotein from transposon TNT 1-94-like beta-barrel" evidence="1">
    <location>
        <begin position="128"/>
        <end position="211"/>
    </location>
</feature>
<protein>
    <recommendedName>
        <fullName evidence="1">Retrovirus-related Pol polyprotein from transposon TNT 1-94-like beta-barrel domain-containing protein</fullName>
    </recommendedName>
</protein>
<sequence length="234" mass="25342">MAVQMRGFMSGMVLTLSGDGMNLIVILSASSAEFSEWSSTFGSETESFTDYSEVGDETDLDMLPLTDFSDNEEEDVHEDDEMPPLVDPDFDEDKAGEIGQFTCEADPARTAFVTTTFEGCTPSVTLTFMDSGTSNYFFRNREDFVEYTPVAFHTGSSAIEGKGTFEILGQGTATKTFRLDGKDIKLTFKNALHSPSLAANLISVSALDKAGLSTVFSNGGATVHDRSGKEVFAR</sequence>
<dbReference type="EMBL" id="KZ293651">
    <property type="protein sequence ID" value="PBK96026.1"/>
    <property type="molecule type" value="Genomic_DNA"/>
</dbReference>
<dbReference type="Pfam" id="PF22936">
    <property type="entry name" value="Pol_BBD"/>
    <property type="match status" value="1"/>
</dbReference>
<dbReference type="Proteomes" id="UP000217790">
    <property type="component" value="Unassembled WGS sequence"/>
</dbReference>
<evidence type="ECO:0000313" key="2">
    <source>
        <dbReference type="EMBL" id="PBK96026.1"/>
    </source>
</evidence>
<proteinExistence type="predicted"/>
<dbReference type="OrthoDB" id="3039007at2759"/>
<dbReference type="STRING" id="47427.A0A2H3E8P8"/>